<comment type="caution">
    <text evidence="1">The sequence shown here is derived from an EMBL/GenBank/DDBJ whole genome shotgun (WGS) entry which is preliminary data.</text>
</comment>
<evidence type="ECO:0000313" key="1">
    <source>
        <dbReference type="EMBL" id="CAF4063902.1"/>
    </source>
</evidence>
<name>A0A819SR28_9BILA</name>
<accession>A0A819SR28</accession>
<evidence type="ECO:0000313" key="2">
    <source>
        <dbReference type="Proteomes" id="UP000663823"/>
    </source>
</evidence>
<dbReference type="EMBL" id="CAJOAX010009823">
    <property type="protein sequence ID" value="CAF4063902.1"/>
    <property type="molecule type" value="Genomic_DNA"/>
</dbReference>
<reference evidence="1" key="1">
    <citation type="submission" date="2021-02" db="EMBL/GenBank/DDBJ databases">
        <authorList>
            <person name="Nowell W R."/>
        </authorList>
    </citation>
    <scope>NUCLEOTIDE SEQUENCE</scope>
</reference>
<proteinExistence type="predicted"/>
<gene>
    <name evidence="1" type="ORF">OTI717_LOCUS32284</name>
</gene>
<feature type="non-terminal residue" evidence="1">
    <location>
        <position position="70"/>
    </location>
</feature>
<organism evidence="1 2">
    <name type="scientific">Rotaria sordida</name>
    <dbReference type="NCBI Taxonomy" id="392033"/>
    <lineage>
        <taxon>Eukaryota</taxon>
        <taxon>Metazoa</taxon>
        <taxon>Spiralia</taxon>
        <taxon>Gnathifera</taxon>
        <taxon>Rotifera</taxon>
        <taxon>Eurotatoria</taxon>
        <taxon>Bdelloidea</taxon>
        <taxon>Philodinida</taxon>
        <taxon>Philodinidae</taxon>
        <taxon>Rotaria</taxon>
    </lineage>
</organism>
<dbReference type="Proteomes" id="UP000663823">
    <property type="component" value="Unassembled WGS sequence"/>
</dbReference>
<sequence>MDADEEHRLYGDFTVLEPILEQQDDTRHFCRNESQSKDEENNRFSRHVSSKIPSEHQIVSKMNILLRLII</sequence>
<protein>
    <submittedName>
        <fullName evidence="1">Uncharacterized protein</fullName>
    </submittedName>
</protein>
<dbReference type="AlphaFoldDB" id="A0A819SR28"/>